<feature type="signal peptide" evidence="3">
    <location>
        <begin position="1"/>
        <end position="20"/>
    </location>
</feature>
<name>A0A814PQG7_ADIRI</name>
<dbReference type="EMBL" id="CAJNOJ010000100">
    <property type="protein sequence ID" value="CAF1109417.1"/>
    <property type="molecule type" value="Genomic_DNA"/>
</dbReference>
<feature type="compositionally biased region" description="Basic and acidic residues" evidence="1">
    <location>
        <begin position="395"/>
        <end position="407"/>
    </location>
</feature>
<gene>
    <name evidence="4" type="ORF">EDS130_LOCUS20427</name>
</gene>
<evidence type="ECO:0000256" key="3">
    <source>
        <dbReference type="SAM" id="SignalP"/>
    </source>
</evidence>
<dbReference type="Proteomes" id="UP000663852">
    <property type="component" value="Unassembled WGS sequence"/>
</dbReference>
<feature type="compositionally biased region" description="Basic and acidic residues" evidence="1">
    <location>
        <begin position="491"/>
        <end position="506"/>
    </location>
</feature>
<feature type="compositionally biased region" description="Acidic residues" evidence="1">
    <location>
        <begin position="408"/>
        <end position="420"/>
    </location>
</feature>
<protein>
    <submittedName>
        <fullName evidence="4">Uncharacterized protein</fullName>
    </submittedName>
</protein>
<feature type="compositionally biased region" description="Basic and acidic residues" evidence="1">
    <location>
        <begin position="319"/>
        <end position="328"/>
    </location>
</feature>
<evidence type="ECO:0000313" key="5">
    <source>
        <dbReference type="Proteomes" id="UP000663852"/>
    </source>
</evidence>
<feature type="compositionally biased region" description="Basic and acidic residues" evidence="1">
    <location>
        <begin position="335"/>
        <end position="347"/>
    </location>
</feature>
<accession>A0A814PQG7</accession>
<evidence type="ECO:0000313" key="4">
    <source>
        <dbReference type="EMBL" id="CAF1109417.1"/>
    </source>
</evidence>
<feature type="compositionally biased region" description="Polar residues" evidence="1">
    <location>
        <begin position="468"/>
        <end position="481"/>
    </location>
</feature>
<dbReference type="Gene3D" id="1.20.120.20">
    <property type="entry name" value="Apolipoprotein"/>
    <property type="match status" value="1"/>
</dbReference>
<dbReference type="OrthoDB" id="5846619at2759"/>
<dbReference type="AlphaFoldDB" id="A0A814PQG7"/>
<feature type="region of interest" description="Disordered" evidence="1">
    <location>
        <begin position="271"/>
        <end position="614"/>
    </location>
</feature>
<feature type="compositionally biased region" description="Polar residues" evidence="1">
    <location>
        <begin position="447"/>
        <end position="456"/>
    </location>
</feature>
<keyword evidence="2" id="KW-1133">Transmembrane helix</keyword>
<keyword evidence="3" id="KW-0732">Signal</keyword>
<proteinExistence type="predicted"/>
<organism evidence="4 5">
    <name type="scientific">Adineta ricciae</name>
    <name type="common">Rotifer</name>
    <dbReference type="NCBI Taxonomy" id="249248"/>
    <lineage>
        <taxon>Eukaryota</taxon>
        <taxon>Metazoa</taxon>
        <taxon>Spiralia</taxon>
        <taxon>Gnathifera</taxon>
        <taxon>Rotifera</taxon>
        <taxon>Eurotatoria</taxon>
        <taxon>Bdelloidea</taxon>
        <taxon>Adinetida</taxon>
        <taxon>Adinetidae</taxon>
        <taxon>Adineta</taxon>
    </lineage>
</organism>
<feature type="compositionally biased region" description="Polar residues" evidence="1">
    <location>
        <begin position="548"/>
        <end position="560"/>
    </location>
</feature>
<feature type="compositionally biased region" description="Basic and acidic residues" evidence="1">
    <location>
        <begin position="516"/>
        <end position="530"/>
    </location>
</feature>
<keyword evidence="2" id="KW-0472">Membrane</keyword>
<evidence type="ECO:0000256" key="2">
    <source>
        <dbReference type="SAM" id="Phobius"/>
    </source>
</evidence>
<reference evidence="4" key="1">
    <citation type="submission" date="2021-02" db="EMBL/GenBank/DDBJ databases">
        <authorList>
            <person name="Nowell W R."/>
        </authorList>
    </citation>
    <scope>NUCLEOTIDE SEQUENCE</scope>
</reference>
<sequence>MNLFLIVLSLIFFHGNSISGADDNELEAIDVLSAIKTTSPDCDLRTFVKHNDDYTAFSGDLKTYCGSDSKKQNRILCNMIAYELKKACQFDKDGRPSPVIYSKKSTPKEICFSTTIQLTNQWIWNVLTNNGQKQIDVTAKELCDKVANDETTRQLARFFYRAAPHVRNSDLSTTSKDGTKSNLGKQTLTESISKTAAAITAAKDKTKTAIDGAKDDADQTIEKTKTLKQKFTDGVENVKNKLAEGGQVVKQKLEKTAEDAKEKVDKAISDVKGKTEDAAKTAKSKIDDAGGSRKEKADKTTEKPKQKADDNDDAENDADDKTKVKSDKDDNDDADKDKTVDTKKNVDEDADNAGDKPMQARPSLKKEKNFSINLLKKTSQKSRRLVKKLSNDQGKVLDLKQDKKTDQNADEEEEKDDDGNGDGTVKDDGQVKQIPKPNTTDKKDDATNNVEVTTMQKEAGRTTVVVGVQSSNKTLEVTTPSPIDVNPQKVTEPEKKKPTDAVKDADTDQDDDDKDDETKHKVDDMDKKDQLGNNEPVSHDDYDAANTPADQNQLENVPNNNEDEEYQAGNKDADNDGISFRKPNANDKYTAKPVAADPNKGKARAKPQVGRKYSDDDGWSGSFVTYFLLFTLFVVVGYLVLHNKNKLMAYVLEGRRTSGSRTGSRPSHRGYEKLKNINDIIPIDDTNPVSDKEAVILKA</sequence>
<keyword evidence="2" id="KW-0812">Transmembrane</keyword>
<feature type="compositionally biased region" description="Basic and acidic residues" evidence="1">
    <location>
        <begin position="271"/>
        <end position="309"/>
    </location>
</feature>
<comment type="caution">
    <text evidence="4">The sequence shown here is derived from an EMBL/GenBank/DDBJ whole genome shotgun (WGS) entry which is preliminary data.</text>
</comment>
<feature type="compositionally biased region" description="Basic residues" evidence="1">
    <location>
        <begin position="378"/>
        <end position="387"/>
    </location>
</feature>
<feature type="chain" id="PRO_5032527681" evidence="3">
    <location>
        <begin position="21"/>
        <end position="699"/>
    </location>
</feature>
<dbReference type="SUPFAM" id="SSF58113">
    <property type="entry name" value="Apolipoprotein A-I"/>
    <property type="match status" value="1"/>
</dbReference>
<evidence type="ECO:0000256" key="1">
    <source>
        <dbReference type="SAM" id="MobiDB-lite"/>
    </source>
</evidence>
<feature type="transmembrane region" description="Helical" evidence="2">
    <location>
        <begin position="623"/>
        <end position="641"/>
    </location>
</feature>